<evidence type="ECO:0000256" key="1">
    <source>
        <dbReference type="SAM" id="Phobius"/>
    </source>
</evidence>
<keyword evidence="1" id="KW-1133">Transmembrane helix</keyword>
<keyword evidence="1" id="KW-0812">Transmembrane</keyword>
<evidence type="ECO:0000313" key="2">
    <source>
        <dbReference type="EMBL" id="KAF2007476.1"/>
    </source>
</evidence>
<gene>
    <name evidence="2" type="ORF">P154DRAFT_517187</name>
</gene>
<accession>A0A6A5X3K6</accession>
<keyword evidence="1" id="KW-0472">Membrane</keyword>
<dbReference type="AlphaFoldDB" id="A0A6A5X3K6"/>
<protein>
    <submittedName>
        <fullName evidence="2">Uncharacterized protein</fullName>
    </submittedName>
</protein>
<dbReference type="EMBL" id="ML977557">
    <property type="protein sequence ID" value="KAF2007476.1"/>
    <property type="molecule type" value="Genomic_DNA"/>
</dbReference>
<reference evidence="2" key="1">
    <citation type="journal article" date="2020" name="Stud. Mycol.">
        <title>101 Dothideomycetes genomes: a test case for predicting lifestyles and emergence of pathogens.</title>
        <authorList>
            <person name="Haridas S."/>
            <person name="Albert R."/>
            <person name="Binder M."/>
            <person name="Bloem J."/>
            <person name="Labutti K."/>
            <person name="Salamov A."/>
            <person name="Andreopoulos B."/>
            <person name="Baker S."/>
            <person name="Barry K."/>
            <person name="Bills G."/>
            <person name="Bluhm B."/>
            <person name="Cannon C."/>
            <person name="Castanera R."/>
            <person name="Culley D."/>
            <person name="Daum C."/>
            <person name="Ezra D."/>
            <person name="Gonzalez J."/>
            <person name="Henrissat B."/>
            <person name="Kuo A."/>
            <person name="Liang C."/>
            <person name="Lipzen A."/>
            <person name="Lutzoni F."/>
            <person name="Magnuson J."/>
            <person name="Mondo S."/>
            <person name="Nolan M."/>
            <person name="Ohm R."/>
            <person name="Pangilinan J."/>
            <person name="Park H.-J."/>
            <person name="Ramirez L."/>
            <person name="Alfaro M."/>
            <person name="Sun H."/>
            <person name="Tritt A."/>
            <person name="Yoshinaga Y."/>
            <person name="Zwiers L.-H."/>
            <person name="Turgeon B."/>
            <person name="Goodwin S."/>
            <person name="Spatafora J."/>
            <person name="Crous P."/>
            <person name="Grigoriev I."/>
        </authorList>
    </citation>
    <scope>NUCLEOTIDE SEQUENCE</scope>
    <source>
        <strain evidence="2">CBS 123094</strain>
    </source>
</reference>
<feature type="transmembrane region" description="Helical" evidence="1">
    <location>
        <begin position="259"/>
        <end position="281"/>
    </location>
</feature>
<evidence type="ECO:0000313" key="3">
    <source>
        <dbReference type="Proteomes" id="UP000799779"/>
    </source>
</evidence>
<name>A0A6A5X3K6_9PLEO</name>
<dbReference type="OrthoDB" id="3560543at2759"/>
<feature type="transmembrane region" description="Helical" evidence="1">
    <location>
        <begin position="288"/>
        <end position="310"/>
    </location>
</feature>
<feature type="transmembrane region" description="Helical" evidence="1">
    <location>
        <begin position="316"/>
        <end position="341"/>
    </location>
</feature>
<sequence>MTPRAYPMAGWLSSITDQPLKPVTPETLSRQCQYNLRKLANVFEAIDHAAEVWLDLELQDSLKKRVNQSSTNQARSTMKPLVTHNQTKRSIESINEVITSISSLEYFRFWTAAWAYADRQWSTAGATCSSVLPLLQLWSEALPILDSTSHELVNSESDELRSAYSAAVVKVQSFESLAIMWLELDPTFIIPESTAISNLLRAKIQAKNRNSPEVVAEMIRTQAGLTAITFIVTIGASVLSGVAWKLDAPTPGTTHDSDFWTLVQSSVMQLLGLFTAIYPLYKRSSGPPWVWALILTTTGAICSIAAIPMFLYVGSFWSSVVSFFGIAAQAVVILQLSLLAVQASVKPRIKKD</sequence>
<proteinExistence type="predicted"/>
<keyword evidence="3" id="KW-1185">Reference proteome</keyword>
<feature type="transmembrane region" description="Helical" evidence="1">
    <location>
        <begin position="223"/>
        <end position="244"/>
    </location>
</feature>
<dbReference type="Proteomes" id="UP000799779">
    <property type="component" value="Unassembled WGS sequence"/>
</dbReference>
<organism evidence="2 3">
    <name type="scientific">Amniculicola lignicola CBS 123094</name>
    <dbReference type="NCBI Taxonomy" id="1392246"/>
    <lineage>
        <taxon>Eukaryota</taxon>
        <taxon>Fungi</taxon>
        <taxon>Dikarya</taxon>
        <taxon>Ascomycota</taxon>
        <taxon>Pezizomycotina</taxon>
        <taxon>Dothideomycetes</taxon>
        <taxon>Pleosporomycetidae</taxon>
        <taxon>Pleosporales</taxon>
        <taxon>Amniculicolaceae</taxon>
        <taxon>Amniculicola</taxon>
    </lineage>
</organism>